<feature type="domain" description="Response regulatory" evidence="10">
    <location>
        <begin position="11"/>
        <end position="127"/>
    </location>
</feature>
<dbReference type="Proteomes" id="UP000501316">
    <property type="component" value="Chromosome"/>
</dbReference>
<dbReference type="PANTHER" id="PTHR48111">
    <property type="entry name" value="REGULATOR OF RPOS"/>
    <property type="match status" value="1"/>
</dbReference>
<dbReference type="CDD" id="cd00383">
    <property type="entry name" value="trans_reg_C"/>
    <property type="match status" value="1"/>
</dbReference>
<dbReference type="AlphaFoldDB" id="A0A859DTK1"/>
<evidence type="ECO:0000259" key="11">
    <source>
        <dbReference type="PROSITE" id="PS51755"/>
    </source>
</evidence>
<dbReference type="EMBL" id="CP046051">
    <property type="protein sequence ID" value="QKN24212.1"/>
    <property type="molecule type" value="Genomic_DNA"/>
</dbReference>
<dbReference type="SMART" id="SM00448">
    <property type="entry name" value="REC"/>
    <property type="match status" value="1"/>
</dbReference>
<evidence type="ECO:0000313" key="12">
    <source>
        <dbReference type="EMBL" id="QKN24212.1"/>
    </source>
</evidence>
<dbReference type="Pfam" id="PF00486">
    <property type="entry name" value="Trans_reg_C"/>
    <property type="match status" value="1"/>
</dbReference>
<comment type="function">
    <text evidence="7">May play the central regulatory role in sporulation. It may be an element of the effector pathway responsible for the activation of sporulation genes in response to nutritional stress. Spo0A may act in concert with spo0H (a sigma factor) to control the expression of some genes that are critical to the sporulation process.</text>
</comment>
<dbReference type="PROSITE" id="PS50110">
    <property type="entry name" value="RESPONSE_REGULATORY"/>
    <property type="match status" value="1"/>
</dbReference>
<name>A0A859DTK1_9FIRM</name>
<feature type="domain" description="OmpR/PhoB-type" evidence="11">
    <location>
        <begin position="138"/>
        <end position="237"/>
    </location>
</feature>
<dbReference type="Gene3D" id="3.40.50.2300">
    <property type="match status" value="1"/>
</dbReference>
<evidence type="ECO:0000256" key="6">
    <source>
        <dbReference type="ARBA" id="ARBA00023163"/>
    </source>
</evidence>
<evidence type="ECO:0000256" key="3">
    <source>
        <dbReference type="ARBA" id="ARBA00023012"/>
    </source>
</evidence>
<dbReference type="GO" id="GO:0006355">
    <property type="term" value="P:regulation of DNA-templated transcription"/>
    <property type="evidence" value="ECO:0007669"/>
    <property type="project" value="InterPro"/>
</dbReference>
<organism evidence="12 14">
    <name type="scientific">Caproicibacterium lactatifermentans</name>
    <dbReference type="NCBI Taxonomy" id="2666138"/>
    <lineage>
        <taxon>Bacteria</taxon>
        <taxon>Bacillati</taxon>
        <taxon>Bacillota</taxon>
        <taxon>Clostridia</taxon>
        <taxon>Eubacteriales</taxon>
        <taxon>Oscillospiraceae</taxon>
        <taxon>Caproicibacterium</taxon>
    </lineage>
</organism>
<feature type="modified residue" description="4-aspartylphosphate" evidence="8">
    <location>
        <position position="60"/>
    </location>
</feature>
<dbReference type="Gene3D" id="1.10.10.10">
    <property type="entry name" value="Winged helix-like DNA-binding domain superfamily/Winged helix DNA-binding domain"/>
    <property type="match status" value="1"/>
</dbReference>
<dbReference type="SUPFAM" id="SSF52172">
    <property type="entry name" value="CheY-like"/>
    <property type="match status" value="1"/>
</dbReference>
<dbReference type="GO" id="GO:0000156">
    <property type="term" value="F:phosphorelay response regulator activity"/>
    <property type="evidence" value="ECO:0007669"/>
    <property type="project" value="TreeGrafter"/>
</dbReference>
<keyword evidence="3" id="KW-0902">Two-component regulatory system</keyword>
<evidence type="ECO:0000256" key="9">
    <source>
        <dbReference type="PROSITE-ProRule" id="PRU01091"/>
    </source>
</evidence>
<keyword evidence="4" id="KW-0805">Transcription regulation</keyword>
<evidence type="ECO:0000256" key="1">
    <source>
        <dbReference type="ARBA" id="ARBA00018672"/>
    </source>
</evidence>
<proteinExistence type="predicted"/>
<evidence type="ECO:0000259" key="10">
    <source>
        <dbReference type="PROSITE" id="PS50110"/>
    </source>
</evidence>
<dbReference type="PANTHER" id="PTHR48111:SF1">
    <property type="entry name" value="TWO-COMPONENT RESPONSE REGULATOR ORR33"/>
    <property type="match status" value="1"/>
</dbReference>
<dbReference type="SUPFAM" id="SSF46894">
    <property type="entry name" value="C-terminal effector domain of the bipartite response regulators"/>
    <property type="match status" value="1"/>
</dbReference>
<evidence type="ECO:0000313" key="14">
    <source>
        <dbReference type="Proteomes" id="UP000501316"/>
    </source>
</evidence>
<gene>
    <name evidence="12" type="ORF">GJQ69_06770</name>
    <name evidence="13" type="ORF">GKP14_06755</name>
</gene>
<feature type="DNA-binding region" description="OmpR/PhoB-type" evidence="9">
    <location>
        <begin position="138"/>
        <end position="237"/>
    </location>
</feature>
<dbReference type="InterPro" id="IPR036388">
    <property type="entry name" value="WH-like_DNA-bd_sf"/>
</dbReference>
<evidence type="ECO:0000256" key="4">
    <source>
        <dbReference type="ARBA" id="ARBA00023015"/>
    </source>
</evidence>
<dbReference type="InterPro" id="IPR039420">
    <property type="entry name" value="WalR-like"/>
</dbReference>
<evidence type="ECO:0000256" key="8">
    <source>
        <dbReference type="PROSITE-ProRule" id="PRU00169"/>
    </source>
</evidence>
<dbReference type="FunFam" id="3.40.50.2300:FF:000001">
    <property type="entry name" value="DNA-binding response regulator PhoB"/>
    <property type="match status" value="1"/>
</dbReference>
<dbReference type="Proteomes" id="UP000509623">
    <property type="component" value="Chromosome"/>
</dbReference>
<dbReference type="InterPro" id="IPR001789">
    <property type="entry name" value="Sig_transdc_resp-reg_receiver"/>
</dbReference>
<dbReference type="GO" id="GO:0005829">
    <property type="term" value="C:cytosol"/>
    <property type="evidence" value="ECO:0007669"/>
    <property type="project" value="TreeGrafter"/>
</dbReference>
<dbReference type="Gene3D" id="6.10.250.690">
    <property type="match status" value="1"/>
</dbReference>
<evidence type="ECO:0000256" key="5">
    <source>
        <dbReference type="ARBA" id="ARBA00023125"/>
    </source>
</evidence>
<dbReference type="GO" id="GO:0032993">
    <property type="term" value="C:protein-DNA complex"/>
    <property type="evidence" value="ECO:0007669"/>
    <property type="project" value="TreeGrafter"/>
</dbReference>
<evidence type="ECO:0000313" key="15">
    <source>
        <dbReference type="Proteomes" id="UP000509623"/>
    </source>
</evidence>
<dbReference type="GO" id="GO:0000976">
    <property type="term" value="F:transcription cis-regulatory region binding"/>
    <property type="evidence" value="ECO:0007669"/>
    <property type="project" value="TreeGrafter"/>
</dbReference>
<dbReference type="KEGG" id="clf:GJQ69_06770"/>
<reference evidence="13" key="2">
    <citation type="journal article" date="2021" name="Appl. Environ. Microbiol.">
        <title>Adaptability of a Caproate-Producing Bacterium Contributes to Its Dominance in an Anaerobic Fermentation System.</title>
        <authorList>
            <person name="Wang H."/>
            <person name="Gu Y."/>
            <person name="Zhou W."/>
            <person name="Zhao D."/>
            <person name="Qiao Z."/>
            <person name="Zheng J."/>
            <person name="Gao J."/>
            <person name="Chen X."/>
            <person name="Ren C."/>
            <person name="Xu Y."/>
        </authorList>
    </citation>
    <scope>NUCLEOTIDE SEQUENCE</scope>
    <source>
        <strain evidence="13">JNU-WLY1368</strain>
    </source>
</reference>
<dbReference type="InterPro" id="IPR001867">
    <property type="entry name" value="OmpR/PhoB-type_DNA-bd"/>
</dbReference>
<dbReference type="Pfam" id="PF00072">
    <property type="entry name" value="Response_reg"/>
    <property type="match status" value="1"/>
</dbReference>
<dbReference type="FunFam" id="1.10.10.10:FF:000018">
    <property type="entry name" value="DNA-binding response regulator ResD"/>
    <property type="match status" value="1"/>
</dbReference>
<dbReference type="InterPro" id="IPR016032">
    <property type="entry name" value="Sig_transdc_resp-reg_C-effctor"/>
</dbReference>
<dbReference type="RefSeq" id="WP_086035404.1">
    <property type="nucleotide sequence ID" value="NZ_CP046051.1"/>
</dbReference>
<keyword evidence="6" id="KW-0804">Transcription</keyword>
<evidence type="ECO:0000256" key="7">
    <source>
        <dbReference type="ARBA" id="ARBA00024867"/>
    </source>
</evidence>
<sequence>MPEEEEQAVALVYIADDERNIRKLIAFGLKDAGFETGEFPDGETLLQGIRLRRPDAVLLDWMMPGMDGLQICRALRQNEKTHAIPILMLTAKGEEIDKVLGLEMGADDYITKPFGIKELCARVRAVLRRASRQPNVPESVLNGAGIHVDVTRHTVQKVGQEVELTAKEFDLLCMLMRHAGKVLTRDTLLDKVWGVAYFGDTRTVDVHVRYLRQKIEDNPDNPTRILTVRGVGYKFCTQEAAENT</sequence>
<accession>A0A859DTK1</accession>
<keyword evidence="2 8" id="KW-0597">Phosphoprotein</keyword>
<dbReference type="EMBL" id="CP046161">
    <property type="protein sequence ID" value="QKO30719.1"/>
    <property type="molecule type" value="Genomic_DNA"/>
</dbReference>
<keyword evidence="5 9" id="KW-0238">DNA-binding</keyword>
<dbReference type="InterPro" id="IPR011006">
    <property type="entry name" value="CheY-like_superfamily"/>
</dbReference>
<reference evidence="13" key="3">
    <citation type="journal article" date="2022" name="Int. J. Syst. Evol. Microbiol.">
        <title>Caproicibacterium lactatifermentans sp. nov., isolated from pit clay used for the production of Chinese strong aroma-type liquor.</title>
        <authorList>
            <person name="Wang H."/>
            <person name="Gu Y."/>
            <person name="Zhao D."/>
            <person name="Qiao Z."/>
            <person name="Zheng J."/>
            <person name="Gao J."/>
            <person name="Ren C."/>
            <person name="Xu Y."/>
        </authorList>
    </citation>
    <scope>NUCLEOTIDE SEQUENCE</scope>
    <source>
        <strain evidence="13">JNU-WLY1368</strain>
    </source>
</reference>
<reference evidence="14 15" key="1">
    <citation type="submission" date="2019-11" db="EMBL/GenBank/DDBJ databases">
        <authorList>
            <person name="Ren C."/>
            <person name="Wang H."/>
            <person name="Xu Y."/>
        </authorList>
    </citation>
    <scope>NUCLEOTIDE SEQUENCE [LARGE SCALE GENOMIC DNA]</scope>
    <source>
        <strain evidence="15">JNU-WLY1368</strain>
        <strain evidence="12 14">LBM 19010</strain>
    </source>
</reference>
<keyword evidence="15" id="KW-1185">Reference proteome</keyword>
<evidence type="ECO:0000256" key="2">
    <source>
        <dbReference type="ARBA" id="ARBA00022553"/>
    </source>
</evidence>
<dbReference type="SMART" id="SM00862">
    <property type="entry name" value="Trans_reg_C"/>
    <property type="match status" value="1"/>
</dbReference>
<dbReference type="PROSITE" id="PS51755">
    <property type="entry name" value="OMPR_PHOB"/>
    <property type="match status" value="1"/>
</dbReference>
<evidence type="ECO:0000313" key="13">
    <source>
        <dbReference type="EMBL" id="QKO30719.1"/>
    </source>
</evidence>
<protein>
    <recommendedName>
        <fullName evidence="1">Stage 0 sporulation protein A homolog</fullName>
    </recommendedName>
</protein>